<reference evidence="1 2" key="1">
    <citation type="journal article" date="2019" name="Int. J. Syst. Evol. Microbiol.">
        <title>The Global Catalogue of Microorganisms (GCM) 10K type strain sequencing project: providing services to taxonomists for standard genome sequencing and annotation.</title>
        <authorList>
            <consortium name="The Broad Institute Genomics Platform"/>
            <consortium name="The Broad Institute Genome Sequencing Center for Infectious Disease"/>
            <person name="Wu L."/>
            <person name="Ma J."/>
        </authorList>
    </citation>
    <scope>NUCLEOTIDE SEQUENCE [LARGE SCALE GENOMIC DNA]</scope>
    <source>
        <strain evidence="1 2">JCM 12774</strain>
    </source>
</reference>
<dbReference type="PANTHER" id="PTHR10000">
    <property type="entry name" value="PHOSPHOSERINE PHOSPHATASE"/>
    <property type="match status" value="1"/>
</dbReference>
<keyword evidence="2" id="KW-1185">Reference proteome</keyword>
<dbReference type="InterPro" id="IPR036412">
    <property type="entry name" value="HAD-like_sf"/>
</dbReference>
<evidence type="ECO:0000313" key="1">
    <source>
        <dbReference type="EMBL" id="GAA0380960.1"/>
    </source>
</evidence>
<sequence length="151" mass="16680">MALIEDQLFKFALRFPLEDLDQALVNLNLEEVTAVSCGYGDVDIIVTGIHKAHGIQLLQQRWQIANDKTAAFGDSGNDIEMLRHVHYSYAMEHASELVKRTAKYQIGSNNAEAVLDAIDLDPILWTLKKDLKLQAGAGTQPASASLMRLST</sequence>
<evidence type="ECO:0000313" key="2">
    <source>
        <dbReference type="Proteomes" id="UP001500340"/>
    </source>
</evidence>
<name>A0ABN0Y2H0_9BACL</name>
<proteinExistence type="predicted"/>
<accession>A0ABN0Y2H0</accession>
<dbReference type="SUPFAM" id="SSF56784">
    <property type="entry name" value="HAD-like"/>
    <property type="match status" value="1"/>
</dbReference>
<dbReference type="Pfam" id="PF08282">
    <property type="entry name" value="Hydrolase_3"/>
    <property type="match status" value="1"/>
</dbReference>
<dbReference type="InterPro" id="IPR023214">
    <property type="entry name" value="HAD_sf"/>
</dbReference>
<evidence type="ECO:0008006" key="3">
    <source>
        <dbReference type="Google" id="ProtNLM"/>
    </source>
</evidence>
<dbReference type="Proteomes" id="UP001500340">
    <property type="component" value="Unassembled WGS sequence"/>
</dbReference>
<dbReference type="PANTHER" id="PTHR10000:SF53">
    <property type="entry name" value="5-AMINO-6-(5-PHOSPHO-D-RIBITYLAMINO)URACIL PHOSPHATASE YBJI-RELATED"/>
    <property type="match status" value="1"/>
</dbReference>
<organism evidence="1 2">
    <name type="scientific">Paenibacillus motobuensis</name>
    <dbReference type="NCBI Taxonomy" id="295324"/>
    <lineage>
        <taxon>Bacteria</taxon>
        <taxon>Bacillati</taxon>
        <taxon>Bacillota</taxon>
        <taxon>Bacilli</taxon>
        <taxon>Bacillales</taxon>
        <taxon>Paenibacillaceae</taxon>
        <taxon>Paenibacillus</taxon>
    </lineage>
</organism>
<gene>
    <name evidence="1" type="ORF">GCM10008933_10140</name>
</gene>
<dbReference type="EMBL" id="BAAACX010000006">
    <property type="protein sequence ID" value="GAA0380960.1"/>
    <property type="molecule type" value="Genomic_DNA"/>
</dbReference>
<dbReference type="PROSITE" id="PS01229">
    <property type="entry name" value="COF_2"/>
    <property type="match status" value="1"/>
</dbReference>
<dbReference type="Gene3D" id="3.40.50.1000">
    <property type="entry name" value="HAD superfamily/HAD-like"/>
    <property type="match status" value="1"/>
</dbReference>
<comment type="caution">
    <text evidence="1">The sequence shown here is derived from an EMBL/GenBank/DDBJ whole genome shotgun (WGS) entry which is preliminary data.</text>
</comment>
<protein>
    <recommendedName>
        <fullName evidence="3">Sucrose phosphatase-like domain-containing protein</fullName>
    </recommendedName>
</protein>
<dbReference type="RefSeq" id="WP_343858252.1">
    <property type="nucleotide sequence ID" value="NZ_BAAACX010000006.1"/>
</dbReference>